<sequence>MKLAKVPEHKPIPTSETRVLKWVGGGLEAALGIPIIGGLFIISLNWMPLLIMLAFHIVALILTIQAGRKRTGHILGIIASAVGWIPLIGMIMHIITATFLMIEAGQDE</sequence>
<gene>
    <name evidence="2" type="ORF">B0X71_08230</name>
</gene>
<dbReference type="OrthoDB" id="1925744at2"/>
<evidence type="ECO:0000256" key="1">
    <source>
        <dbReference type="SAM" id="Phobius"/>
    </source>
</evidence>
<keyword evidence="1" id="KW-0812">Transmembrane</keyword>
<keyword evidence="1" id="KW-1133">Transmembrane helix</keyword>
<dbReference type="KEGG" id="pmar:B0X71_08230"/>
<name>A0A1Q2KZL5_9BACL</name>
<dbReference type="Proteomes" id="UP000188184">
    <property type="component" value="Chromosome"/>
</dbReference>
<dbReference type="RefSeq" id="WP_077588964.1">
    <property type="nucleotide sequence ID" value="NZ_CP019640.1"/>
</dbReference>
<organism evidence="2 3">
    <name type="scientific">Planococcus lenghuensis</name>
    <dbReference type="NCBI Taxonomy" id="2213202"/>
    <lineage>
        <taxon>Bacteria</taxon>
        <taxon>Bacillati</taxon>
        <taxon>Bacillota</taxon>
        <taxon>Bacilli</taxon>
        <taxon>Bacillales</taxon>
        <taxon>Caryophanaceae</taxon>
        <taxon>Planococcus</taxon>
    </lineage>
</organism>
<dbReference type="AlphaFoldDB" id="A0A1Q2KZL5"/>
<evidence type="ECO:0000313" key="2">
    <source>
        <dbReference type="EMBL" id="AQQ53082.1"/>
    </source>
</evidence>
<keyword evidence="3" id="KW-1185">Reference proteome</keyword>
<evidence type="ECO:0000313" key="3">
    <source>
        <dbReference type="Proteomes" id="UP000188184"/>
    </source>
</evidence>
<proteinExistence type="predicted"/>
<feature type="transmembrane region" description="Helical" evidence="1">
    <location>
        <begin position="20"/>
        <end position="42"/>
    </location>
</feature>
<dbReference type="EMBL" id="CP019640">
    <property type="protein sequence ID" value="AQQ53082.1"/>
    <property type="molecule type" value="Genomic_DNA"/>
</dbReference>
<reference evidence="2 3" key="1">
    <citation type="submission" date="2017-02" db="EMBL/GenBank/DDBJ databases">
        <title>The complete genomic sequence of a novel cold adapted crude oil-degrading bacterium Planococcus qaidamina Y42.</title>
        <authorList>
            <person name="Yang R."/>
        </authorList>
    </citation>
    <scope>NUCLEOTIDE SEQUENCE [LARGE SCALE GENOMIC DNA]</scope>
    <source>
        <strain evidence="2 3">Y42</strain>
    </source>
</reference>
<feature type="transmembrane region" description="Helical" evidence="1">
    <location>
        <begin position="74"/>
        <end position="102"/>
    </location>
</feature>
<protein>
    <submittedName>
        <fullName evidence="2">Uncharacterized protein</fullName>
    </submittedName>
</protein>
<feature type="transmembrane region" description="Helical" evidence="1">
    <location>
        <begin position="48"/>
        <end position="67"/>
    </location>
</feature>
<keyword evidence="1" id="KW-0472">Membrane</keyword>
<accession>A0A1Q2KZL5</accession>